<name>A0A5K7WS49_9BACL</name>
<accession>A0A5K7WS49</accession>
<dbReference type="RefSeq" id="WP_152080088.1">
    <property type="nucleotide sequence ID" value="NZ_AP021853.1"/>
</dbReference>
<dbReference type="AlphaFoldDB" id="A0A5K7WS49"/>
<dbReference type="Proteomes" id="UP000326951">
    <property type="component" value="Chromosome"/>
</dbReference>
<evidence type="ECO:0000313" key="1">
    <source>
        <dbReference type="EMBL" id="BBN97511.1"/>
    </source>
</evidence>
<evidence type="ECO:0000313" key="2">
    <source>
        <dbReference type="Proteomes" id="UP000326951"/>
    </source>
</evidence>
<sequence>MANIKDFLNKIRTATYGREVRGSLADGLDAVNKETEAATTRTEQTEQRQATLEKKFNDEIANMTLDDPSSAEIVAARTNTETGDSHDTIGERIDADYSLIAAQLAPIDAGTFGATRDTEVIDCGTFADRTIEDKFNLIDGGVWS</sequence>
<gene>
    <name evidence="1" type="ORF">St703_02160</name>
</gene>
<protein>
    <recommendedName>
        <fullName evidence="3">Phage major capsid protein</fullName>
    </recommendedName>
</protein>
<dbReference type="EMBL" id="AP021853">
    <property type="protein sequence ID" value="BBN97511.1"/>
    <property type="molecule type" value="Genomic_DNA"/>
</dbReference>
<evidence type="ECO:0008006" key="3">
    <source>
        <dbReference type="Google" id="ProtNLM"/>
    </source>
</evidence>
<proteinExistence type="predicted"/>
<reference evidence="1 2" key="1">
    <citation type="submission" date="2019-09" db="EMBL/GenBank/DDBJ databases">
        <title>Complete genome sequence of Sporolactobacillus terrae 70-3.</title>
        <authorList>
            <person name="Tanaka N."/>
            <person name="Shiwa Y."/>
            <person name="Fujita N."/>
            <person name="Tanasupawat S."/>
        </authorList>
    </citation>
    <scope>NUCLEOTIDE SEQUENCE [LARGE SCALE GENOMIC DNA]</scope>
    <source>
        <strain evidence="1 2">70-3</strain>
    </source>
</reference>
<organism evidence="1 2">
    <name type="scientific">Sporolactobacillus terrae</name>
    <dbReference type="NCBI Taxonomy" id="269673"/>
    <lineage>
        <taxon>Bacteria</taxon>
        <taxon>Bacillati</taxon>
        <taxon>Bacillota</taxon>
        <taxon>Bacilli</taxon>
        <taxon>Bacillales</taxon>
        <taxon>Sporolactobacillaceae</taxon>
        <taxon>Sporolactobacillus</taxon>
    </lineage>
</organism>